<evidence type="ECO:0000313" key="2">
    <source>
        <dbReference type="EMBL" id="KAL2840395.1"/>
    </source>
</evidence>
<sequence length="1053" mass="114078">VVMMFYTLLERPPHPKPAGSSMISLAYWPAGLHKRQLRRRNSLSLRVPGLQTALFLALDVPNTPSTWENSPSWVSAAFDARGRLEPIPFTISDVYLLNIPGSGVLCFADVIRNPADNTQVVDRYYIDIKSDPMWTFHPLPDNITAGSVITCLGKRPQDPVGGIYTFGFLGSSEDLIYTPAATKDRPFPESVHLRIPPEATSITSMVDPSSGNTFLFFVWPVAGAIFVFTPDNQYDGAYAELATSSSFILSTQILVDTRNLIATSVAGRTVLWGLNGLSELYSLSCPSGSETNSNAWSNPLPICYDVFQFAHYLNAYQGAANSILFAQTSDNQLTQLTQDPSTSVWAERSVLLPGDSVDSVIDFYSYTSHIQLVDVNGMGVPNYPVSLDSSTGPISVNINDIYMILRPDETVQTSTNLSGVITIIEETQTLSGTVINVTVHVKDSPDIVEIIDPHDNACQRLSTITTGDALQAATVTDSNGVTTPLVPLASVPLDQLGFAGDQFQQLLDIKSQLSVNGAATKARRGLLVDGPKKDGPVSRPDGPLKDGPSSAIAESGGSWLKFLWGDLVRWFKKAWNTVRRAYSKVVDGVWHFIVEVGNDIYSAAIETVAAVVGAAEYVFRQIVVAYDDIVKYLGFIFNWDDIKRTHLVVKNILKLSVQQVTNSITEIEDDIRNEFATIEEKVDQWGSLPNPGQTIGQQEATQSSVPSRNTPQANWALHHATSNLQNAQSNHDPSVPVTGELEKAFQALYNLMVAEETDIVGLVKSLVDVVKDFASLSAKQLFEKIAAIITDFVLNTAENCMLTLLDLAKLFTDAFFALLDAPLNIPILSPIYKDISGDQLSFLDLACLAITNTAPFPANELTNQLITAPDYATLRNILNTSQPNLEQQKAYAKYITMISGDRKANLVAADKAKVLDICTIVSNGVSFAATPPGVPASKTLRGISMVSYLGYTSRTCIGKVAVDNIATNQEYLDIVGPLSESALNVAWNNRTESTRASFSANILFDAGGMLTPGTSEYLFPGETPGVVLAAQFALTAGYAVCCLITGIAVANGD</sequence>
<comment type="caution">
    <text evidence="2">The sequence shown here is derived from an EMBL/GenBank/DDBJ whole genome shotgun (WGS) entry which is preliminary data.</text>
</comment>
<name>A0ABR4JK56_9EURO</name>
<accession>A0ABR4JK56</accession>
<proteinExistence type="predicted"/>
<organism evidence="2 3">
    <name type="scientific">Aspergillus pseudoustus</name>
    <dbReference type="NCBI Taxonomy" id="1810923"/>
    <lineage>
        <taxon>Eukaryota</taxon>
        <taxon>Fungi</taxon>
        <taxon>Dikarya</taxon>
        <taxon>Ascomycota</taxon>
        <taxon>Pezizomycotina</taxon>
        <taxon>Eurotiomycetes</taxon>
        <taxon>Eurotiomycetidae</taxon>
        <taxon>Eurotiales</taxon>
        <taxon>Aspergillaceae</taxon>
        <taxon>Aspergillus</taxon>
        <taxon>Aspergillus subgen. Nidulantes</taxon>
    </lineage>
</organism>
<dbReference type="Proteomes" id="UP001610446">
    <property type="component" value="Unassembled WGS sequence"/>
</dbReference>
<feature type="non-terminal residue" evidence="2">
    <location>
        <position position="1"/>
    </location>
</feature>
<gene>
    <name evidence="2" type="ORF">BJY01DRAFT_218510</name>
</gene>
<dbReference type="EMBL" id="JBFXLU010000121">
    <property type="protein sequence ID" value="KAL2840395.1"/>
    <property type="molecule type" value="Genomic_DNA"/>
</dbReference>
<evidence type="ECO:0000256" key="1">
    <source>
        <dbReference type="SAM" id="MobiDB-lite"/>
    </source>
</evidence>
<protein>
    <submittedName>
        <fullName evidence="2">Uncharacterized protein</fullName>
    </submittedName>
</protein>
<feature type="region of interest" description="Disordered" evidence="1">
    <location>
        <begin position="691"/>
        <end position="710"/>
    </location>
</feature>
<keyword evidence="3" id="KW-1185">Reference proteome</keyword>
<reference evidence="2 3" key="1">
    <citation type="submission" date="2024-07" db="EMBL/GenBank/DDBJ databases">
        <title>Section-level genome sequencing and comparative genomics of Aspergillus sections Usti and Cavernicolus.</title>
        <authorList>
            <consortium name="Lawrence Berkeley National Laboratory"/>
            <person name="Nybo J.L."/>
            <person name="Vesth T.C."/>
            <person name="Theobald S."/>
            <person name="Frisvad J.C."/>
            <person name="Larsen T.O."/>
            <person name="Kjaerboelling I."/>
            <person name="Rothschild-Mancinelli K."/>
            <person name="Lyhne E.K."/>
            <person name="Kogle M.E."/>
            <person name="Barry K."/>
            <person name="Clum A."/>
            <person name="Na H."/>
            <person name="Ledsgaard L."/>
            <person name="Lin J."/>
            <person name="Lipzen A."/>
            <person name="Kuo A."/>
            <person name="Riley R."/>
            <person name="Mondo S."/>
            <person name="Labutti K."/>
            <person name="Haridas S."/>
            <person name="Pangalinan J."/>
            <person name="Salamov A.A."/>
            <person name="Simmons B.A."/>
            <person name="Magnuson J.K."/>
            <person name="Chen J."/>
            <person name="Drula E."/>
            <person name="Henrissat B."/>
            <person name="Wiebenga A."/>
            <person name="Lubbers R.J."/>
            <person name="Gomes A.C."/>
            <person name="Makela M.R."/>
            <person name="Stajich J."/>
            <person name="Grigoriev I.V."/>
            <person name="Mortensen U.H."/>
            <person name="De Vries R.P."/>
            <person name="Baker S.E."/>
            <person name="Andersen M.R."/>
        </authorList>
    </citation>
    <scope>NUCLEOTIDE SEQUENCE [LARGE SCALE GENOMIC DNA]</scope>
    <source>
        <strain evidence="2 3">CBS 123904</strain>
    </source>
</reference>
<feature type="region of interest" description="Disordered" evidence="1">
    <location>
        <begin position="527"/>
        <end position="550"/>
    </location>
</feature>
<evidence type="ECO:0000313" key="3">
    <source>
        <dbReference type="Proteomes" id="UP001610446"/>
    </source>
</evidence>